<dbReference type="PANTHER" id="PTHR33627:SF1">
    <property type="entry name" value="TRANSPOSASE"/>
    <property type="match status" value="1"/>
</dbReference>
<accession>E3FF21</accession>
<dbReference type="eggNOG" id="COG5659">
    <property type="taxonomic scope" value="Bacteria"/>
</dbReference>
<feature type="domain" description="Transposase IS701-like DDE" evidence="2">
    <location>
        <begin position="4"/>
        <end position="110"/>
    </location>
</feature>
<dbReference type="InterPro" id="IPR038721">
    <property type="entry name" value="IS701-like_DDE_dom"/>
</dbReference>
<dbReference type="PANTHER" id="PTHR33627">
    <property type="entry name" value="TRANSPOSASE"/>
    <property type="match status" value="1"/>
</dbReference>
<protein>
    <submittedName>
        <fullName evidence="3">Transposase, IS4 family</fullName>
    </submittedName>
</protein>
<gene>
    <name evidence="3" type="ordered locus">STAUR_2398</name>
</gene>
<dbReference type="AlphaFoldDB" id="E3FF21"/>
<evidence type="ECO:0000256" key="1">
    <source>
        <dbReference type="SAM" id="MobiDB-lite"/>
    </source>
</evidence>
<dbReference type="STRING" id="378806.STAUR_2398"/>
<organism evidence="3 4">
    <name type="scientific">Stigmatella aurantiaca (strain DW4/3-1)</name>
    <dbReference type="NCBI Taxonomy" id="378806"/>
    <lineage>
        <taxon>Bacteria</taxon>
        <taxon>Pseudomonadati</taxon>
        <taxon>Myxococcota</taxon>
        <taxon>Myxococcia</taxon>
        <taxon>Myxococcales</taxon>
        <taxon>Cystobacterineae</taxon>
        <taxon>Archangiaceae</taxon>
        <taxon>Stigmatella</taxon>
    </lineage>
</organism>
<evidence type="ECO:0000313" key="3">
    <source>
        <dbReference type="EMBL" id="ADO70202.1"/>
    </source>
</evidence>
<evidence type="ECO:0000313" key="4">
    <source>
        <dbReference type="Proteomes" id="UP000001351"/>
    </source>
</evidence>
<reference evidence="3 4" key="1">
    <citation type="journal article" date="2011" name="Mol. Biol. Evol.">
        <title>Comparative genomic analysis of fruiting body formation in Myxococcales.</title>
        <authorList>
            <person name="Huntley S."/>
            <person name="Hamann N."/>
            <person name="Wegener-Feldbrugge S."/>
            <person name="Treuner-Lange A."/>
            <person name="Kube M."/>
            <person name="Reinhardt R."/>
            <person name="Klages S."/>
            <person name="Muller R."/>
            <person name="Ronning C.M."/>
            <person name="Nierman W.C."/>
            <person name="Sogaard-Andersen L."/>
        </authorList>
    </citation>
    <scope>NUCLEOTIDE SEQUENCE [LARGE SCALE GENOMIC DNA]</scope>
    <source>
        <strain evidence="3 4">DW4/3-1</strain>
    </source>
</reference>
<sequence>MLEEESRRGSFALYAMGLLGDGERKSVEPIAARARPDPKRVDAVQQRLLHFAVDSKWSDRDVRRVAAQYALEAMTKREPMEAWIVDDTGFLKQGKHSVGVQRQYTGSAGVTVHRTGLSEGGAGANRGERNLSTGEEEEFTT</sequence>
<feature type="region of interest" description="Disordered" evidence="1">
    <location>
        <begin position="111"/>
        <end position="141"/>
    </location>
</feature>
<evidence type="ECO:0000259" key="2">
    <source>
        <dbReference type="Pfam" id="PF13546"/>
    </source>
</evidence>
<dbReference type="HOGENOM" id="CLU_1824153_0_0_7"/>
<proteinExistence type="predicted"/>
<dbReference type="KEGG" id="sur:STAUR_2398"/>
<keyword evidence="4" id="KW-1185">Reference proteome</keyword>
<dbReference type="Proteomes" id="UP000001351">
    <property type="component" value="Chromosome"/>
</dbReference>
<dbReference type="Pfam" id="PF13546">
    <property type="entry name" value="DDE_5"/>
    <property type="match status" value="1"/>
</dbReference>
<name>E3FF21_STIAD</name>
<dbReference type="InterPro" id="IPR039365">
    <property type="entry name" value="IS701-like"/>
</dbReference>
<dbReference type="EMBL" id="CP002271">
    <property type="protein sequence ID" value="ADO70202.1"/>
    <property type="molecule type" value="Genomic_DNA"/>
</dbReference>